<reference evidence="6 7" key="1">
    <citation type="journal article" date="2020" name="Nat. Food">
        <title>A phased Vanilla planifolia genome enables genetic improvement of flavour and production.</title>
        <authorList>
            <person name="Hasing T."/>
            <person name="Tang H."/>
            <person name="Brym M."/>
            <person name="Khazi F."/>
            <person name="Huang T."/>
            <person name="Chambers A.H."/>
        </authorList>
    </citation>
    <scope>NUCLEOTIDE SEQUENCE [LARGE SCALE GENOMIC DNA]</scope>
    <source>
        <tissue evidence="6">Leaf</tissue>
    </source>
</reference>
<evidence type="ECO:0000256" key="3">
    <source>
        <dbReference type="RuleBase" id="RU003616"/>
    </source>
</evidence>
<protein>
    <recommendedName>
        <fullName evidence="5">SHSP domain-containing protein</fullName>
    </recommendedName>
</protein>
<comment type="caution">
    <text evidence="6">The sequence shown here is derived from an EMBL/GenBank/DDBJ whole genome shotgun (WGS) entry which is preliminary data.</text>
</comment>
<dbReference type="Pfam" id="PF00011">
    <property type="entry name" value="HSP20"/>
    <property type="match status" value="1"/>
</dbReference>
<sequence>MSVCSAYIPIQVISWTFHRARRRRKLGTMSATSLIHPVTIFTAPNVHRPRPLILRTIRAARSDSLDHLQRSSKQTAQPPPSSAQLNRRRVEPWGLWDQFPAARTVQQMIDTMERIIEDPFISEREAASAASGGFNGYRRGGRTPWEIRELTGEYKMRFDMPGMTKSDVKVWVEEGVLVIKAEKQQQQEAEEDWPARGFRRYSSRISLPEKAVVEKIQAEVRDGVLYVTIPKASPSSKAFDVQVQ</sequence>
<comment type="similarity">
    <text evidence="2 3">Belongs to the small heat shock protein (HSP20) family.</text>
</comment>
<dbReference type="InterPro" id="IPR002068">
    <property type="entry name" value="A-crystallin/Hsp20_dom"/>
</dbReference>
<dbReference type="InterPro" id="IPR044587">
    <property type="entry name" value="HSP21-like"/>
</dbReference>
<dbReference type="PANTHER" id="PTHR46733">
    <property type="entry name" value="26.5 KDA HEAT SHOCK PROTEIN, MITOCHONDRIAL"/>
    <property type="match status" value="1"/>
</dbReference>
<dbReference type="PROSITE" id="PS01031">
    <property type="entry name" value="SHSP"/>
    <property type="match status" value="1"/>
</dbReference>
<evidence type="ECO:0000256" key="4">
    <source>
        <dbReference type="SAM" id="MobiDB-lite"/>
    </source>
</evidence>
<feature type="region of interest" description="Disordered" evidence="4">
    <location>
        <begin position="64"/>
        <end position="87"/>
    </location>
</feature>
<evidence type="ECO:0000313" key="6">
    <source>
        <dbReference type="EMBL" id="KAG0483284.1"/>
    </source>
</evidence>
<dbReference type="CDD" id="cd06464">
    <property type="entry name" value="ACD_sHsps-like"/>
    <property type="match status" value="1"/>
</dbReference>
<keyword evidence="1" id="KW-0346">Stress response</keyword>
<dbReference type="GO" id="GO:0009408">
    <property type="term" value="P:response to heat"/>
    <property type="evidence" value="ECO:0007669"/>
    <property type="project" value="InterPro"/>
</dbReference>
<dbReference type="Gene3D" id="2.60.40.790">
    <property type="match status" value="1"/>
</dbReference>
<dbReference type="EMBL" id="JADCNM010000005">
    <property type="protein sequence ID" value="KAG0483284.1"/>
    <property type="molecule type" value="Genomic_DNA"/>
</dbReference>
<dbReference type="Proteomes" id="UP000639772">
    <property type="component" value="Unassembled WGS sequence"/>
</dbReference>
<organism evidence="6 7">
    <name type="scientific">Vanilla planifolia</name>
    <name type="common">Vanilla</name>
    <dbReference type="NCBI Taxonomy" id="51239"/>
    <lineage>
        <taxon>Eukaryota</taxon>
        <taxon>Viridiplantae</taxon>
        <taxon>Streptophyta</taxon>
        <taxon>Embryophyta</taxon>
        <taxon>Tracheophyta</taxon>
        <taxon>Spermatophyta</taxon>
        <taxon>Magnoliopsida</taxon>
        <taxon>Liliopsida</taxon>
        <taxon>Asparagales</taxon>
        <taxon>Orchidaceae</taxon>
        <taxon>Vanilloideae</taxon>
        <taxon>Vanilleae</taxon>
        <taxon>Vanilla</taxon>
    </lineage>
</organism>
<evidence type="ECO:0000256" key="1">
    <source>
        <dbReference type="ARBA" id="ARBA00023016"/>
    </source>
</evidence>
<dbReference type="AlphaFoldDB" id="A0A835R6W9"/>
<dbReference type="InterPro" id="IPR008978">
    <property type="entry name" value="HSP20-like_chaperone"/>
</dbReference>
<evidence type="ECO:0000313" key="7">
    <source>
        <dbReference type="Proteomes" id="UP000639772"/>
    </source>
</evidence>
<evidence type="ECO:0000256" key="2">
    <source>
        <dbReference type="PROSITE-ProRule" id="PRU00285"/>
    </source>
</evidence>
<dbReference type="PANTHER" id="PTHR46733:SF2">
    <property type="entry name" value="25.3 KDA HEAT SHOCK PROTEIN, CHLOROPLASTIC-LIKE"/>
    <property type="match status" value="1"/>
</dbReference>
<gene>
    <name evidence="6" type="ORF">HPP92_011368</name>
</gene>
<dbReference type="SUPFAM" id="SSF49764">
    <property type="entry name" value="HSP20-like chaperones"/>
    <property type="match status" value="1"/>
</dbReference>
<dbReference type="OrthoDB" id="1431247at2759"/>
<name>A0A835R6W9_VANPL</name>
<accession>A0A835R6W9</accession>
<feature type="domain" description="SHSP" evidence="5">
    <location>
        <begin position="136"/>
        <end position="244"/>
    </location>
</feature>
<evidence type="ECO:0000259" key="5">
    <source>
        <dbReference type="PROSITE" id="PS01031"/>
    </source>
</evidence>
<proteinExistence type="inferred from homology"/>